<dbReference type="GO" id="GO:0005737">
    <property type="term" value="C:cytoplasm"/>
    <property type="evidence" value="ECO:0007669"/>
    <property type="project" value="TreeGrafter"/>
</dbReference>
<name>G0TZQ8_TRYVY</name>
<dbReference type="Pfam" id="PF13344">
    <property type="entry name" value="Hydrolase_6"/>
    <property type="match status" value="1"/>
</dbReference>
<dbReference type="AlphaFoldDB" id="G0TZQ8"/>
<organism evidence="1">
    <name type="scientific">Trypanosoma vivax (strain Y486)</name>
    <dbReference type="NCBI Taxonomy" id="1055687"/>
    <lineage>
        <taxon>Eukaryota</taxon>
        <taxon>Discoba</taxon>
        <taxon>Euglenozoa</taxon>
        <taxon>Kinetoplastea</taxon>
        <taxon>Metakinetoplastina</taxon>
        <taxon>Trypanosomatida</taxon>
        <taxon>Trypanosomatidae</taxon>
        <taxon>Trypanosoma</taxon>
        <taxon>Duttonella</taxon>
    </lineage>
</organism>
<accession>G0TZQ8</accession>
<dbReference type="Pfam" id="PF13242">
    <property type="entry name" value="Hydrolase_like"/>
    <property type="match status" value="1"/>
</dbReference>
<dbReference type="InterPro" id="IPR023214">
    <property type="entry name" value="HAD_sf"/>
</dbReference>
<reference evidence="1" key="1">
    <citation type="journal article" date="2012" name="Proc. Natl. Acad. Sci. U.S.A.">
        <title>Antigenic diversity is generated by distinct evolutionary mechanisms in African trypanosome species.</title>
        <authorList>
            <person name="Jackson A.P."/>
            <person name="Berry A."/>
            <person name="Aslett M."/>
            <person name="Allison H.C."/>
            <person name="Burton P."/>
            <person name="Vavrova-Anderson J."/>
            <person name="Brown R."/>
            <person name="Browne H."/>
            <person name="Corton N."/>
            <person name="Hauser H."/>
            <person name="Gamble J."/>
            <person name="Gilderthorp R."/>
            <person name="Marcello L."/>
            <person name="McQuillan J."/>
            <person name="Otto T.D."/>
            <person name="Quail M.A."/>
            <person name="Sanders M.J."/>
            <person name="van Tonder A."/>
            <person name="Ginger M.L."/>
            <person name="Field M.C."/>
            <person name="Barry J.D."/>
            <person name="Hertz-Fowler C."/>
            <person name="Berriman M."/>
        </authorList>
    </citation>
    <scope>NUCLEOTIDE SEQUENCE</scope>
    <source>
        <strain evidence="1">Y486</strain>
    </source>
</reference>
<protein>
    <submittedName>
        <fullName evidence="1">Putative p-nitrophenylphosphatase</fullName>
    </submittedName>
</protein>
<dbReference type="InterPro" id="IPR036412">
    <property type="entry name" value="HAD-like_sf"/>
</dbReference>
<evidence type="ECO:0000313" key="1">
    <source>
        <dbReference type="EMBL" id="CCC50086.1"/>
    </source>
</evidence>
<dbReference type="Gene3D" id="3.40.50.1000">
    <property type="entry name" value="HAD superfamily/HAD-like"/>
    <property type="match status" value="2"/>
</dbReference>
<dbReference type="EMBL" id="HE573024">
    <property type="protein sequence ID" value="CCC50086.1"/>
    <property type="molecule type" value="Genomic_DNA"/>
</dbReference>
<dbReference type="PANTHER" id="PTHR19288:SF46">
    <property type="entry name" value="HALOACID DEHALOGENASE-LIKE HYDROLASE DOMAIN-CONTAINING PROTEIN 2"/>
    <property type="match status" value="1"/>
</dbReference>
<sequence>MIYLLNLISKSTLSHFPLVFYFVIERGAVLTSAQHCTDNPSFLLSCATPASRQRLQCQGTEKCDNQMPAVSTPVTVTAEVARELLDSVRYVLLDIDGVVWSGADVLPRIPKTLRYLRSIGKQIRFITNNASVSRAKLVRQFSQRGIEDVQEHDIYNSGFAAALRLKKLFADELGGDNKDVSANRSDQLVKRNIFVIGEEGLHEELRHVLAPGYVTYGMELHDPERMGGYNSSVVATAWRQRVLPTPLNQSKNRSGDMSDWRGGISLKDLSPFAVVVGLDLHFNMVKLACASLLLQGERTREPSVSSSKNVYFIATNEDPQIPTGEEGQLLPGAGAVVSALSVASGRRPDFVCGKPNADLAQVLFEVEGIVDPRVCLMVGDRLGTDVAFGNAANCRTMFVLSGAETMKEVAHAELTGNIALLPDYVATSLASLLPD</sequence>
<dbReference type="SUPFAM" id="SSF56784">
    <property type="entry name" value="HAD-like"/>
    <property type="match status" value="1"/>
</dbReference>
<dbReference type="PANTHER" id="PTHR19288">
    <property type="entry name" value="4-NITROPHENYLPHOSPHATASE-RELATED"/>
    <property type="match status" value="1"/>
</dbReference>
<dbReference type="VEuPathDB" id="TriTrypDB:TvY486_0806930"/>
<dbReference type="GO" id="GO:0016791">
    <property type="term" value="F:phosphatase activity"/>
    <property type="evidence" value="ECO:0007669"/>
    <property type="project" value="TreeGrafter"/>
</dbReference>
<gene>
    <name evidence="1" type="ORF">TVY486_0806930</name>
</gene>
<dbReference type="InterPro" id="IPR006357">
    <property type="entry name" value="HAD-SF_hydro_IIA"/>
</dbReference>
<proteinExistence type="predicted"/>